<feature type="domain" description="HTH psq-type" evidence="8">
    <location>
        <begin position="542"/>
        <end position="594"/>
    </location>
</feature>
<dbReference type="InterPro" id="IPR009057">
    <property type="entry name" value="Homeodomain-like_sf"/>
</dbReference>
<dbReference type="Pfam" id="PF05225">
    <property type="entry name" value="HTH_psq"/>
    <property type="match status" value="2"/>
</dbReference>
<keyword evidence="3 6" id="KW-0238">DNA-binding</keyword>
<keyword evidence="10" id="KW-1185">Reference proteome</keyword>
<feature type="compositionally biased region" description="Low complexity" evidence="7">
    <location>
        <begin position="128"/>
        <end position="153"/>
    </location>
</feature>
<feature type="domain" description="HTH psq-type" evidence="8">
    <location>
        <begin position="337"/>
        <end position="389"/>
    </location>
</feature>
<dbReference type="InterPro" id="IPR007889">
    <property type="entry name" value="HTH_Psq"/>
</dbReference>
<feature type="region of interest" description="Disordered" evidence="7">
    <location>
        <begin position="696"/>
        <end position="775"/>
    </location>
</feature>
<dbReference type="PANTHER" id="PTHR21545">
    <property type="entry name" value="TRANSCRIPTION FACTOR MLR1/2"/>
    <property type="match status" value="1"/>
</dbReference>
<gene>
    <name evidence="9" type="ORF">LNINA_LOCUS981</name>
</gene>
<dbReference type="GO" id="GO:0003677">
    <property type="term" value="F:DNA binding"/>
    <property type="evidence" value="ECO:0007669"/>
    <property type="project" value="UniProtKB-UniRule"/>
</dbReference>
<comment type="caution">
    <text evidence="9">The sequence shown here is derived from an EMBL/GenBank/DDBJ whole genome shotgun (WGS) entry which is preliminary data.</text>
</comment>
<evidence type="ECO:0000256" key="1">
    <source>
        <dbReference type="ARBA" id="ARBA00004123"/>
    </source>
</evidence>
<sequence>MTPAGLKPVAFRLERVAEELMGRRKWKLYQDALIPKRSEGEQSSGDESMAATDHPPALKIKTIQQINEADEGEEPVRKDSILESLIKRPATAPKLEPQEPADWKPADKCYFCVDERGERADRAEGADARAGGANSPASESDSSSVSGAKSPAAAGPPLLQHLLQLQLQSQNPQAIAQAYTEMCVQFQQMIAALAALGTGLVPPALPQAWMMQRLAAARPPLDRLEAEKVGAPSSSPTITEQPLDLSAKSTSSTSGTPPPDIKGHENSSFIVNGCIHMALFVRSGCNVSIGNDTPCWANACGPPRREAQRQLGIEPSDKAAQYQCWDEGLKRAVLEGTSNSTTRRNYTEDELQSALRDIQSGRLGTRRAAAVYGIPRSTLRNKVNKHGLAPEAPESEDSDPEKPDTPSSVILKIPSFPPPDDKSPSPATPVTTPVTPITPILPPQPSLNPPSQLLLPPSVFADPPAPQHLFTSLSDVIAKSISQKFQQPLDRPSQAELSYMRAPDRHVSVIKTPPDNQRNYAIPSNSKATNNGQPATGGKGTRPKRGKYRNYDRDSLVEAVKAVQRGEMSVHRAGSYYGVPHSTLEYKVKERHLMRPRKREPKPPQDTKPQPPKPPPKPPTKPFTNGLNGPDAQGYPPSYPFWPRTGFAPPPTSDLYTSHMMRRLRGEAPPPANGSFLEGIIRSSLEQPGAALLQRLTAEPRAEAPSLLRRLAGEPDDEPVARRPRLDSDHQLAAEMREAVQRLRADKLRPRNGTPTPPGRVSSPEAPSQAPAHTA</sequence>
<dbReference type="AlphaFoldDB" id="A0AAV1IUX5"/>
<comment type="subcellular location">
    <subcellularLocation>
        <location evidence="1 6">Nucleus</location>
    </subcellularLocation>
</comment>
<feature type="compositionally biased region" description="Low complexity" evidence="7">
    <location>
        <begin position="424"/>
        <end position="438"/>
    </location>
</feature>
<evidence type="ECO:0000256" key="5">
    <source>
        <dbReference type="ARBA" id="ARBA00023242"/>
    </source>
</evidence>
<evidence type="ECO:0000256" key="3">
    <source>
        <dbReference type="ARBA" id="ARBA00023125"/>
    </source>
</evidence>
<dbReference type="SUPFAM" id="SSF46689">
    <property type="entry name" value="Homeodomain-like"/>
    <property type="match status" value="2"/>
</dbReference>
<feature type="region of interest" description="Disordered" evidence="7">
    <location>
        <begin position="506"/>
        <end position="554"/>
    </location>
</feature>
<dbReference type="GO" id="GO:0006357">
    <property type="term" value="P:regulation of transcription by RNA polymerase II"/>
    <property type="evidence" value="ECO:0007669"/>
    <property type="project" value="TreeGrafter"/>
</dbReference>
<evidence type="ECO:0000256" key="7">
    <source>
        <dbReference type="SAM" id="MobiDB-lite"/>
    </source>
</evidence>
<dbReference type="FunFam" id="1.10.10.60:FF:000019">
    <property type="entry name" value="Ligand-dependent corepressor isoform 1"/>
    <property type="match status" value="1"/>
</dbReference>
<protein>
    <recommendedName>
        <fullName evidence="8">HTH psq-type domain-containing protein</fullName>
    </recommendedName>
</protein>
<dbReference type="Gene3D" id="1.10.10.60">
    <property type="entry name" value="Homeodomain-like"/>
    <property type="match status" value="2"/>
</dbReference>
<accession>A0AAV1IUX5</accession>
<keyword evidence="4" id="KW-0804">Transcription</keyword>
<evidence type="ECO:0000256" key="4">
    <source>
        <dbReference type="ARBA" id="ARBA00023163"/>
    </source>
</evidence>
<feature type="compositionally biased region" description="Pro residues" evidence="7">
    <location>
        <begin position="439"/>
        <end position="448"/>
    </location>
</feature>
<evidence type="ECO:0000313" key="9">
    <source>
        <dbReference type="EMBL" id="CAK1540962.1"/>
    </source>
</evidence>
<reference evidence="9 10" key="1">
    <citation type="submission" date="2023-11" db="EMBL/GenBank/DDBJ databases">
        <authorList>
            <person name="Okamura Y."/>
        </authorList>
    </citation>
    <scope>NUCLEOTIDE SEQUENCE [LARGE SCALE GENOMIC DNA]</scope>
</reference>
<evidence type="ECO:0000256" key="2">
    <source>
        <dbReference type="ARBA" id="ARBA00023015"/>
    </source>
</evidence>
<dbReference type="EMBL" id="CAVLEF010000002">
    <property type="protein sequence ID" value="CAK1540962.1"/>
    <property type="molecule type" value="Genomic_DNA"/>
</dbReference>
<evidence type="ECO:0000256" key="6">
    <source>
        <dbReference type="PROSITE-ProRule" id="PRU00320"/>
    </source>
</evidence>
<evidence type="ECO:0000313" key="10">
    <source>
        <dbReference type="Proteomes" id="UP001497472"/>
    </source>
</evidence>
<feature type="region of interest" description="Disordered" evidence="7">
    <location>
        <begin position="122"/>
        <end position="153"/>
    </location>
</feature>
<feature type="region of interest" description="Disordered" evidence="7">
    <location>
        <begin position="32"/>
        <end position="81"/>
    </location>
</feature>
<keyword evidence="2" id="KW-0805">Transcription regulation</keyword>
<dbReference type="GO" id="GO:0005634">
    <property type="term" value="C:nucleus"/>
    <property type="evidence" value="ECO:0007669"/>
    <property type="project" value="UniProtKB-SubCell"/>
</dbReference>
<feature type="compositionally biased region" description="Basic and acidic residues" evidence="7">
    <location>
        <begin position="719"/>
        <end position="749"/>
    </location>
</feature>
<keyword evidence="5 6" id="KW-0539">Nucleus</keyword>
<feature type="DNA-binding region" description="H-T-H motif" evidence="6">
    <location>
        <begin position="365"/>
        <end position="385"/>
    </location>
</feature>
<organism evidence="9 10">
    <name type="scientific">Leptosia nina</name>
    <dbReference type="NCBI Taxonomy" id="320188"/>
    <lineage>
        <taxon>Eukaryota</taxon>
        <taxon>Metazoa</taxon>
        <taxon>Ecdysozoa</taxon>
        <taxon>Arthropoda</taxon>
        <taxon>Hexapoda</taxon>
        <taxon>Insecta</taxon>
        <taxon>Pterygota</taxon>
        <taxon>Neoptera</taxon>
        <taxon>Endopterygota</taxon>
        <taxon>Lepidoptera</taxon>
        <taxon>Glossata</taxon>
        <taxon>Ditrysia</taxon>
        <taxon>Papilionoidea</taxon>
        <taxon>Pieridae</taxon>
        <taxon>Pierinae</taxon>
        <taxon>Leptosia</taxon>
    </lineage>
</organism>
<feature type="DNA-binding region" description="H-T-H motif" evidence="6">
    <location>
        <begin position="570"/>
        <end position="590"/>
    </location>
</feature>
<evidence type="ECO:0000259" key="8">
    <source>
        <dbReference type="PROSITE" id="PS50960"/>
    </source>
</evidence>
<proteinExistence type="predicted"/>
<dbReference type="Proteomes" id="UP001497472">
    <property type="component" value="Unassembled WGS sequence"/>
</dbReference>
<feature type="region of interest" description="Disordered" evidence="7">
    <location>
        <begin position="587"/>
        <end position="655"/>
    </location>
</feature>
<feature type="compositionally biased region" description="Pro residues" evidence="7">
    <location>
        <begin position="604"/>
        <end position="621"/>
    </location>
</feature>
<dbReference type="PROSITE" id="PS50960">
    <property type="entry name" value="HTH_PSQ"/>
    <property type="match status" value="2"/>
</dbReference>
<feature type="region of interest" description="Disordered" evidence="7">
    <location>
        <begin position="382"/>
        <end position="467"/>
    </location>
</feature>
<feature type="region of interest" description="Disordered" evidence="7">
    <location>
        <begin position="227"/>
        <end position="264"/>
    </location>
</feature>
<name>A0AAV1IUX5_9NEOP</name>
<dbReference type="PANTHER" id="PTHR21545:SF13">
    <property type="entry name" value="ECDYSONE-INDUCED PROTEIN 93F, ISOFORM C"/>
    <property type="match status" value="1"/>
</dbReference>
<feature type="compositionally biased region" description="Low complexity" evidence="7">
    <location>
        <begin position="449"/>
        <end position="458"/>
    </location>
</feature>
<feature type="compositionally biased region" description="Polar residues" evidence="7">
    <location>
        <begin position="514"/>
        <end position="534"/>
    </location>
</feature>